<name>A0A5J6V9Z7_9MICO</name>
<evidence type="ECO:0000256" key="3">
    <source>
        <dbReference type="SAM" id="MobiDB-lite"/>
    </source>
</evidence>
<reference evidence="5 6" key="1">
    <citation type="submission" date="2019-09" db="EMBL/GenBank/DDBJ databases">
        <title>Serinicoccus pratensis sp. nov., isolated from meadow soil.</title>
        <authorList>
            <person name="Zhang W."/>
        </authorList>
    </citation>
    <scope>NUCLEOTIDE SEQUENCE [LARGE SCALE GENOMIC DNA]</scope>
    <source>
        <strain evidence="5 6">W204</strain>
    </source>
</reference>
<protein>
    <submittedName>
        <fullName evidence="5">Alpha/beta hydrolase</fullName>
    </submittedName>
</protein>
<dbReference type="InterPro" id="IPR002168">
    <property type="entry name" value="Lipase_GDXG_HIS_AS"/>
</dbReference>
<evidence type="ECO:0000259" key="4">
    <source>
        <dbReference type="Pfam" id="PF07859"/>
    </source>
</evidence>
<dbReference type="PROSITE" id="PS01173">
    <property type="entry name" value="LIPASE_GDXG_HIS"/>
    <property type="match status" value="1"/>
</dbReference>
<dbReference type="FunFam" id="3.40.50.1820:FF:000089">
    <property type="entry name" value="Alpha/beta hydrolase"/>
    <property type="match status" value="1"/>
</dbReference>
<proteinExistence type="inferred from homology"/>
<dbReference type="PANTHER" id="PTHR48081">
    <property type="entry name" value="AB HYDROLASE SUPERFAMILY PROTEIN C4A8.06C"/>
    <property type="match status" value="1"/>
</dbReference>
<evidence type="ECO:0000313" key="5">
    <source>
        <dbReference type="EMBL" id="QFG70194.1"/>
    </source>
</evidence>
<dbReference type="InterPro" id="IPR013094">
    <property type="entry name" value="AB_hydrolase_3"/>
</dbReference>
<organism evidence="5 6">
    <name type="scientific">Ornithinimicrobium pratense</name>
    <dbReference type="NCBI Taxonomy" id="2593973"/>
    <lineage>
        <taxon>Bacteria</taxon>
        <taxon>Bacillati</taxon>
        <taxon>Actinomycetota</taxon>
        <taxon>Actinomycetes</taxon>
        <taxon>Micrococcales</taxon>
        <taxon>Ornithinimicrobiaceae</taxon>
        <taxon>Ornithinimicrobium</taxon>
    </lineage>
</organism>
<feature type="compositionally biased region" description="Basic and acidic residues" evidence="3">
    <location>
        <begin position="17"/>
        <end position="30"/>
    </location>
</feature>
<gene>
    <name evidence="5" type="ORF">FY030_06620</name>
</gene>
<dbReference type="EMBL" id="CP044427">
    <property type="protein sequence ID" value="QFG70194.1"/>
    <property type="molecule type" value="Genomic_DNA"/>
</dbReference>
<dbReference type="InterPro" id="IPR029058">
    <property type="entry name" value="AB_hydrolase_fold"/>
</dbReference>
<keyword evidence="6" id="KW-1185">Reference proteome</keyword>
<keyword evidence="2 5" id="KW-0378">Hydrolase</keyword>
<comment type="similarity">
    <text evidence="1">Belongs to the 'GDXG' lipolytic enzyme family.</text>
</comment>
<dbReference type="SUPFAM" id="SSF53474">
    <property type="entry name" value="alpha/beta-Hydrolases"/>
    <property type="match status" value="1"/>
</dbReference>
<accession>A0A5J6V9Z7</accession>
<dbReference type="KEGG" id="serw:FY030_06620"/>
<evidence type="ECO:0000256" key="2">
    <source>
        <dbReference type="ARBA" id="ARBA00022801"/>
    </source>
</evidence>
<dbReference type="Proteomes" id="UP000326546">
    <property type="component" value="Chromosome"/>
</dbReference>
<evidence type="ECO:0000256" key="1">
    <source>
        <dbReference type="ARBA" id="ARBA00010515"/>
    </source>
</evidence>
<dbReference type="Pfam" id="PF07859">
    <property type="entry name" value="Abhydrolase_3"/>
    <property type="match status" value="1"/>
</dbReference>
<dbReference type="GO" id="GO:0016787">
    <property type="term" value="F:hydrolase activity"/>
    <property type="evidence" value="ECO:0007669"/>
    <property type="project" value="UniProtKB-KW"/>
</dbReference>
<dbReference type="AlphaFoldDB" id="A0A5J6V9Z7"/>
<feature type="domain" description="Alpha/beta hydrolase fold-3" evidence="4">
    <location>
        <begin position="75"/>
        <end position="279"/>
    </location>
</feature>
<sequence length="320" mass="34726">MPLAPEAAALLASAPPRPERHTQSVEDNRRSLREAARLFAPGPELPEVRDCALATPVGDIPARIYRSGPGVSAALVYFHGGGWALGDLDTHDSICRNLAHDTVCTVISVDYRQPPEHRFPVALQDAVAAVAAVAEQAPQLQVDRRRLAVGGDSAGGSLAAAAAQQLAAEVELAHQLLLIPALDARLARWPSYEEFASGTPLSRRDMEWYYEQYCPEPALDDPRLSPLAARDLAGLPPATIVTAECDPLRDEGEAYADLLSRAQVPVELRRYKGMFHPFVLYGARLDAARDAQRYAASRLRKAFEEAVSDGPRRGAGWSRP</sequence>
<feature type="compositionally biased region" description="Low complexity" evidence="3">
    <location>
        <begin position="1"/>
        <end position="14"/>
    </location>
</feature>
<dbReference type="InterPro" id="IPR050300">
    <property type="entry name" value="GDXG_lipolytic_enzyme"/>
</dbReference>
<dbReference type="OrthoDB" id="9803828at2"/>
<dbReference type="Gene3D" id="3.40.50.1820">
    <property type="entry name" value="alpha/beta hydrolase"/>
    <property type="match status" value="1"/>
</dbReference>
<feature type="region of interest" description="Disordered" evidence="3">
    <location>
        <begin position="1"/>
        <end position="30"/>
    </location>
</feature>
<dbReference type="PANTHER" id="PTHR48081:SF8">
    <property type="entry name" value="ALPHA_BETA HYDROLASE FOLD-3 DOMAIN-CONTAINING PROTEIN-RELATED"/>
    <property type="match status" value="1"/>
</dbReference>
<evidence type="ECO:0000313" key="6">
    <source>
        <dbReference type="Proteomes" id="UP000326546"/>
    </source>
</evidence>